<proteinExistence type="predicted"/>
<protein>
    <submittedName>
        <fullName evidence="1">Uncharacterized protein</fullName>
    </submittedName>
</protein>
<dbReference type="EMBL" id="HBUF01089280">
    <property type="protein sequence ID" value="CAG6635259.1"/>
    <property type="molecule type" value="Transcribed_RNA"/>
</dbReference>
<evidence type="ECO:0000313" key="1">
    <source>
        <dbReference type="EMBL" id="CAG6635259.1"/>
    </source>
</evidence>
<dbReference type="AlphaFoldDB" id="A0A8D8QNF2"/>
<organism evidence="1">
    <name type="scientific">Cacopsylla melanoneura</name>
    <dbReference type="NCBI Taxonomy" id="428564"/>
    <lineage>
        <taxon>Eukaryota</taxon>
        <taxon>Metazoa</taxon>
        <taxon>Ecdysozoa</taxon>
        <taxon>Arthropoda</taxon>
        <taxon>Hexapoda</taxon>
        <taxon>Insecta</taxon>
        <taxon>Pterygota</taxon>
        <taxon>Neoptera</taxon>
        <taxon>Paraneoptera</taxon>
        <taxon>Hemiptera</taxon>
        <taxon>Sternorrhyncha</taxon>
        <taxon>Psylloidea</taxon>
        <taxon>Psyllidae</taxon>
        <taxon>Psyllinae</taxon>
        <taxon>Cacopsylla</taxon>
    </lineage>
</organism>
<name>A0A8D8QNF2_9HEMI</name>
<reference evidence="1" key="1">
    <citation type="submission" date="2021-05" db="EMBL/GenBank/DDBJ databases">
        <authorList>
            <person name="Alioto T."/>
            <person name="Alioto T."/>
            <person name="Gomez Garrido J."/>
        </authorList>
    </citation>
    <scope>NUCLEOTIDE SEQUENCE</scope>
</reference>
<accession>A0A8D8QNF2</accession>
<sequence>METSMNQSEMTQDTMKSAYERIDTLKTDPKMTDSVIIDLLHMKIDTMKAGLKPIGSMKVDLKPIGMMKDIMKIDLNPIDMMIDIMKLDLKTKGTIDSMKIVVQLKDMTQD</sequence>